<protein>
    <submittedName>
        <fullName evidence="5">PLP-dependent transferase</fullName>
    </submittedName>
</protein>
<comment type="similarity">
    <text evidence="2 4">Belongs to the trans-sulfuration enzymes family.</text>
</comment>
<dbReference type="Pfam" id="PF01053">
    <property type="entry name" value="Cys_Met_Meta_PP"/>
    <property type="match status" value="1"/>
</dbReference>
<dbReference type="GO" id="GO:0016740">
    <property type="term" value="F:transferase activity"/>
    <property type="evidence" value="ECO:0007669"/>
    <property type="project" value="UniProtKB-KW"/>
</dbReference>
<dbReference type="InterPro" id="IPR000277">
    <property type="entry name" value="Cys/Met-Metab_PyrdxlP-dep_enz"/>
</dbReference>
<evidence type="ECO:0000313" key="5">
    <source>
        <dbReference type="EMBL" id="MDF8263771.1"/>
    </source>
</evidence>
<reference evidence="5 6" key="1">
    <citation type="submission" date="2023-03" db="EMBL/GenBank/DDBJ databases">
        <title>YIM 133296 draft genome.</title>
        <authorList>
            <person name="Xiong L."/>
        </authorList>
    </citation>
    <scope>NUCLEOTIDE SEQUENCE [LARGE SCALE GENOMIC DNA]</scope>
    <source>
        <strain evidence="5 6">YIM 133296</strain>
    </source>
</reference>
<evidence type="ECO:0000256" key="3">
    <source>
        <dbReference type="ARBA" id="ARBA00022898"/>
    </source>
</evidence>
<dbReference type="InterPro" id="IPR015421">
    <property type="entry name" value="PyrdxlP-dep_Trfase_major"/>
</dbReference>
<evidence type="ECO:0000256" key="1">
    <source>
        <dbReference type="ARBA" id="ARBA00001933"/>
    </source>
</evidence>
<dbReference type="RefSeq" id="WP_277191425.1">
    <property type="nucleotide sequence ID" value="NZ_JAROAV010000021.1"/>
</dbReference>
<comment type="cofactor">
    <cofactor evidence="1 4">
        <name>pyridoxal 5'-phosphate</name>
        <dbReference type="ChEBI" id="CHEBI:597326"/>
    </cofactor>
</comment>
<accession>A0ABT6C8Z5</accession>
<sequence>MAGPDPSSLTVATRLVAGGRPERTPGAPVSPPLELSSTYVADGPVGYARTGNATWSAFEETLGSLEGGRGLAFASGMGAIAACLDLTPAGGVVVAPHHAYNGTGGLLDALERDGHLQVRRVDVSRTDDVLAALDGADVLWVESPTNPMLEVADLPSLLGAARERRVLSFCDNTFATPLLQRPLALGADAVVHSATKWLSGHSDLLLGAVVTSDDALLDRLVEQRSLRGAIPGPVETWLALRGMRTLHLRMERACASAAELAGRLRAHPAVRVVRYPGMGAVVSIELAGGRAAAEQVERTVQVWTPATSVGGVESLIERRRRHPLEPTTVPEELVRLSVGIEDVEDLWSDLDGALSSVRA</sequence>
<dbReference type="Proteomes" id="UP001528912">
    <property type="component" value="Unassembled WGS sequence"/>
</dbReference>
<proteinExistence type="inferred from homology"/>
<dbReference type="PANTHER" id="PTHR11808:SF15">
    <property type="entry name" value="CYSTATHIONINE GAMMA-LYASE"/>
    <property type="match status" value="1"/>
</dbReference>
<dbReference type="Gene3D" id="3.40.640.10">
    <property type="entry name" value="Type I PLP-dependent aspartate aminotransferase-like (Major domain)"/>
    <property type="match status" value="1"/>
</dbReference>
<organism evidence="5 6">
    <name type="scientific">Luteipulveratus flavus</name>
    <dbReference type="NCBI Taxonomy" id="3031728"/>
    <lineage>
        <taxon>Bacteria</taxon>
        <taxon>Bacillati</taxon>
        <taxon>Actinomycetota</taxon>
        <taxon>Actinomycetes</taxon>
        <taxon>Micrococcales</taxon>
        <taxon>Dermacoccaceae</taxon>
        <taxon>Luteipulveratus</taxon>
    </lineage>
</organism>
<dbReference type="InterPro" id="IPR015424">
    <property type="entry name" value="PyrdxlP-dep_Trfase"/>
</dbReference>
<dbReference type="PANTHER" id="PTHR11808">
    <property type="entry name" value="TRANS-SULFURATION ENZYME FAMILY MEMBER"/>
    <property type="match status" value="1"/>
</dbReference>
<evidence type="ECO:0000313" key="6">
    <source>
        <dbReference type="Proteomes" id="UP001528912"/>
    </source>
</evidence>
<evidence type="ECO:0000256" key="4">
    <source>
        <dbReference type="RuleBase" id="RU362118"/>
    </source>
</evidence>
<dbReference type="PIRSF" id="PIRSF001434">
    <property type="entry name" value="CGS"/>
    <property type="match status" value="1"/>
</dbReference>
<name>A0ABT6C8Z5_9MICO</name>
<comment type="caution">
    <text evidence="5">The sequence shown here is derived from an EMBL/GenBank/DDBJ whole genome shotgun (WGS) entry which is preliminary data.</text>
</comment>
<dbReference type="SUPFAM" id="SSF53383">
    <property type="entry name" value="PLP-dependent transferases"/>
    <property type="match status" value="1"/>
</dbReference>
<dbReference type="Gene3D" id="3.90.1150.10">
    <property type="entry name" value="Aspartate Aminotransferase, domain 1"/>
    <property type="match status" value="1"/>
</dbReference>
<evidence type="ECO:0000256" key="2">
    <source>
        <dbReference type="ARBA" id="ARBA00009077"/>
    </source>
</evidence>
<keyword evidence="5" id="KW-0808">Transferase</keyword>
<dbReference type="EMBL" id="JAROAV010000021">
    <property type="protein sequence ID" value="MDF8263771.1"/>
    <property type="molecule type" value="Genomic_DNA"/>
</dbReference>
<keyword evidence="6" id="KW-1185">Reference proteome</keyword>
<keyword evidence="3 4" id="KW-0663">Pyridoxal phosphate</keyword>
<dbReference type="InterPro" id="IPR015422">
    <property type="entry name" value="PyrdxlP-dep_Trfase_small"/>
</dbReference>
<gene>
    <name evidence="5" type="ORF">P4R38_05895</name>
</gene>